<reference evidence="4" key="1">
    <citation type="submission" date="2021-05" db="EMBL/GenBank/DDBJ databases">
        <title>The genome of the haptophyte Pavlova lutheri (Diacronema luteri, Pavlovales) - a model for lipid biosynthesis in eukaryotic algae.</title>
        <authorList>
            <person name="Hulatt C.J."/>
            <person name="Posewitz M.C."/>
        </authorList>
    </citation>
    <scope>NUCLEOTIDE SEQUENCE</scope>
    <source>
        <strain evidence="4">NIVA-4/92</strain>
    </source>
</reference>
<dbReference type="Pfam" id="PF00795">
    <property type="entry name" value="CN_hydrolase"/>
    <property type="match status" value="1"/>
</dbReference>
<comment type="caution">
    <text evidence="4">The sequence shown here is derived from an EMBL/GenBank/DDBJ whole genome shotgun (WGS) entry which is preliminary data.</text>
</comment>
<dbReference type="InterPro" id="IPR001110">
    <property type="entry name" value="UPF0012_CS"/>
</dbReference>
<dbReference type="CDD" id="cd07572">
    <property type="entry name" value="nit"/>
    <property type="match status" value="1"/>
</dbReference>
<feature type="domain" description="CN hydrolase" evidence="3">
    <location>
        <begin position="1"/>
        <end position="248"/>
    </location>
</feature>
<dbReference type="InterPro" id="IPR036526">
    <property type="entry name" value="C-N_Hydrolase_sf"/>
</dbReference>
<dbReference type="Proteomes" id="UP000751190">
    <property type="component" value="Unassembled WGS sequence"/>
</dbReference>
<dbReference type="OrthoDB" id="10250282at2759"/>
<dbReference type="InterPro" id="IPR003010">
    <property type="entry name" value="C-N_Hydrolase"/>
</dbReference>
<evidence type="ECO:0000256" key="1">
    <source>
        <dbReference type="ARBA" id="ARBA00022801"/>
    </source>
</evidence>
<evidence type="ECO:0000259" key="3">
    <source>
        <dbReference type="PROSITE" id="PS50263"/>
    </source>
</evidence>
<dbReference type="OMA" id="MQSKPYA"/>
<name>A0A8J5XBT0_DIALT</name>
<sequence>MVRKAAAGGARLVVLPEVWNGPYATAAFGEYAEPCPSVGEDATCSASPSVCALARLAAELSLVIVGGSIAELGGDDKLYNTCLVYDAKGLVAAKHRKVHLFDIDVPGKITFRESDTLSPGGALTTFDAGGAFGLVGVGICYDVRFPELALLMAARGARLLVYPGAFNMVTGPAHWELLMRARAVDSQAFVIGASPARTDAPPAAPPGGAARKYPHYTAWGHSIVVSPWGEVLAHAAEGEALLLLDLEMSRVEEVRASLPTSKQKRPDIYTVKPAGG</sequence>
<dbReference type="GO" id="GO:0005739">
    <property type="term" value="C:mitochondrion"/>
    <property type="evidence" value="ECO:0007669"/>
    <property type="project" value="TreeGrafter"/>
</dbReference>
<evidence type="ECO:0000313" key="4">
    <source>
        <dbReference type="EMBL" id="KAG8457802.1"/>
    </source>
</evidence>
<dbReference type="GO" id="GO:0006541">
    <property type="term" value="P:glutamine metabolic process"/>
    <property type="evidence" value="ECO:0007669"/>
    <property type="project" value="TreeGrafter"/>
</dbReference>
<protein>
    <recommendedName>
        <fullName evidence="3">CN hydrolase domain-containing protein</fullName>
    </recommendedName>
</protein>
<dbReference type="EMBL" id="JAGTXO010000063">
    <property type="protein sequence ID" value="KAG8457802.1"/>
    <property type="molecule type" value="Genomic_DNA"/>
</dbReference>
<dbReference type="PROSITE" id="PS50263">
    <property type="entry name" value="CN_HYDROLASE"/>
    <property type="match status" value="1"/>
</dbReference>
<evidence type="ECO:0000313" key="5">
    <source>
        <dbReference type="Proteomes" id="UP000751190"/>
    </source>
</evidence>
<dbReference type="PANTHER" id="PTHR23088">
    <property type="entry name" value="NITRILASE-RELATED"/>
    <property type="match status" value="1"/>
</dbReference>
<dbReference type="GO" id="GO:0006528">
    <property type="term" value="P:asparagine metabolic process"/>
    <property type="evidence" value="ECO:0007669"/>
    <property type="project" value="TreeGrafter"/>
</dbReference>
<dbReference type="Gene3D" id="3.60.110.10">
    <property type="entry name" value="Carbon-nitrogen hydrolase"/>
    <property type="match status" value="1"/>
</dbReference>
<proteinExistence type="predicted"/>
<accession>A0A8J5XBT0</accession>
<dbReference type="PANTHER" id="PTHR23088:SF30">
    <property type="entry name" value="OMEGA-AMIDASE NIT2"/>
    <property type="match status" value="1"/>
</dbReference>
<dbReference type="AlphaFoldDB" id="A0A8J5XBT0"/>
<dbReference type="GO" id="GO:0050152">
    <property type="term" value="F:omega-amidase activity"/>
    <property type="evidence" value="ECO:0007669"/>
    <property type="project" value="TreeGrafter"/>
</dbReference>
<evidence type="ECO:0000256" key="2">
    <source>
        <dbReference type="SAM" id="MobiDB-lite"/>
    </source>
</evidence>
<organism evidence="4 5">
    <name type="scientific">Diacronema lutheri</name>
    <name type="common">Unicellular marine alga</name>
    <name type="synonym">Monochrysis lutheri</name>
    <dbReference type="NCBI Taxonomy" id="2081491"/>
    <lineage>
        <taxon>Eukaryota</taxon>
        <taxon>Haptista</taxon>
        <taxon>Haptophyta</taxon>
        <taxon>Pavlovophyceae</taxon>
        <taxon>Pavlovales</taxon>
        <taxon>Pavlovaceae</taxon>
        <taxon>Diacronema</taxon>
    </lineage>
</organism>
<dbReference type="InterPro" id="IPR045254">
    <property type="entry name" value="Nit1/2_C-N_Hydrolase"/>
</dbReference>
<dbReference type="PROSITE" id="PS01227">
    <property type="entry name" value="UPF0012"/>
    <property type="match status" value="1"/>
</dbReference>
<dbReference type="GO" id="GO:0006107">
    <property type="term" value="P:oxaloacetate metabolic process"/>
    <property type="evidence" value="ECO:0007669"/>
    <property type="project" value="TreeGrafter"/>
</dbReference>
<keyword evidence="1" id="KW-0378">Hydrolase</keyword>
<dbReference type="SUPFAM" id="SSF56317">
    <property type="entry name" value="Carbon-nitrogen hydrolase"/>
    <property type="match status" value="1"/>
</dbReference>
<keyword evidence="5" id="KW-1185">Reference proteome</keyword>
<gene>
    <name evidence="4" type="ORF">KFE25_005815</name>
</gene>
<feature type="region of interest" description="Disordered" evidence="2">
    <location>
        <begin position="257"/>
        <end position="276"/>
    </location>
</feature>